<dbReference type="Proteomes" id="UP000812270">
    <property type="component" value="Unassembled WGS sequence"/>
</dbReference>
<evidence type="ECO:0000256" key="2">
    <source>
        <dbReference type="ARBA" id="ARBA00011901"/>
    </source>
</evidence>
<evidence type="ECO:0000259" key="5">
    <source>
        <dbReference type="SMART" id="SM00646"/>
    </source>
</evidence>
<feature type="transmembrane region" description="Helical" evidence="4">
    <location>
        <begin position="101"/>
        <end position="124"/>
    </location>
</feature>
<keyword evidence="7" id="KW-1185">Reference proteome</keyword>
<evidence type="ECO:0000313" key="6">
    <source>
        <dbReference type="EMBL" id="MBV4358609.1"/>
    </source>
</evidence>
<dbReference type="GO" id="GO:0009253">
    <property type="term" value="P:peptidoglycan catabolic process"/>
    <property type="evidence" value="ECO:0007669"/>
    <property type="project" value="InterPro"/>
</dbReference>
<dbReference type="EMBL" id="JAHSPG010000012">
    <property type="protein sequence ID" value="MBV4358609.1"/>
    <property type="molecule type" value="Genomic_DNA"/>
</dbReference>
<gene>
    <name evidence="6" type="ORF">KTO63_15700</name>
</gene>
<dbReference type="Pfam" id="PF05569">
    <property type="entry name" value="Peptidase_M56"/>
    <property type="match status" value="1"/>
</dbReference>
<dbReference type="AlphaFoldDB" id="A0A9E2W574"/>
<dbReference type="InterPro" id="IPR002508">
    <property type="entry name" value="MurNAc-LAA_cat"/>
</dbReference>
<dbReference type="CDD" id="cd02696">
    <property type="entry name" value="MurNAc-LAA"/>
    <property type="match status" value="1"/>
</dbReference>
<evidence type="ECO:0000256" key="1">
    <source>
        <dbReference type="ARBA" id="ARBA00001561"/>
    </source>
</evidence>
<keyword evidence="4" id="KW-0472">Membrane</keyword>
<dbReference type="GO" id="GO:0030288">
    <property type="term" value="C:outer membrane-bounded periplasmic space"/>
    <property type="evidence" value="ECO:0007669"/>
    <property type="project" value="TreeGrafter"/>
</dbReference>
<protein>
    <recommendedName>
        <fullName evidence="2">N-acetylmuramoyl-L-alanine amidase</fullName>
        <ecNumber evidence="2">3.5.1.28</ecNumber>
    </recommendedName>
</protein>
<keyword evidence="3 6" id="KW-0378">Hydrolase</keyword>
<organism evidence="6 7">
    <name type="scientific">Pinibacter aurantiacus</name>
    <dbReference type="NCBI Taxonomy" id="2851599"/>
    <lineage>
        <taxon>Bacteria</taxon>
        <taxon>Pseudomonadati</taxon>
        <taxon>Bacteroidota</taxon>
        <taxon>Chitinophagia</taxon>
        <taxon>Chitinophagales</taxon>
        <taxon>Chitinophagaceae</taxon>
        <taxon>Pinibacter</taxon>
    </lineage>
</organism>
<dbReference type="SMART" id="SM00646">
    <property type="entry name" value="Ami_3"/>
    <property type="match status" value="1"/>
</dbReference>
<reference evidence="6" key="1">
    <citation type="submission" date="2021-06" db="EMBL/GenBank/DDBJ databases">
        <authorList>
            <person name="Huq M.A."/>
        </authorList>
    </citation>
    <scope>NUCLEOTIDE SEQUENCE</scope>
    <source>
        <strain evidence="6">MAH-26</strain>
    </source>
</reference>
<feature type="transmembrane region" description="Helical" evidence="4">
    <location>
        <begin position="36"/>
        <end position="57"/>
    </location>
</feature>
<evidence type="ECO:0000256" key="3">
    <source>
        <dbReference type="ARBA" id="ARBA00022801"/>
    </source>
</evidence>
<dbReference type="Pfam" id="PF01520">
    <property type="entry name" value="Amidase_3"/>
    <property type="match status" value="1"/>
</dbReference>
<feature type="transmembrane region" description="Helical" evidence="4">
    <location>
        <begin position="273"/>
        <end position="294"/>
    </location>
</feature>
<evidence type="ECO:0000313" key="7">
    <source>
        <dbReference type="Proteomes" id="UP000812270"/>
    </source>
</evidence>
<dbReference type="PANTHER" id="PTHR30404">
    <property type="entry name" value="N-ACETYLMURAMOYL-L-ALANINE AMIDASE"/>
    <property type="match status" value="1"/>
</dbReference>
<keyword evidence="4" id="KW-0812">Transmembrane</keyword>
<dbReference type="RefSeq" id="WP_217792320.1">
    <property type="nucleotide sequence ID" value="NZ_JAHSPG010000012.1"/>
</dbReference>
<dbReference type="PANTHER" id="PTHR30404:SF0">
    <property type="entry name" value="N-ACETYLMURAMOYL-L-ALANINE AMIDASE AMIC"/>
    <property type="match status" value="1"/>
</dbReference>
<accession>A0A9E2W574</accession>
<evidence type="ECO:0000256" key="4">
    <source>
        <dbReference type="SAM" id="Phobius"/>
    </source>
</evidence>
<feature type="transmembrane region" description="Helical" evidence="4">
    <location>
        <begin position="6"/>
        <end position="24"/>
    </location>
</feature>
<dbReference type="InterPro" id="IPR050695">
    <property type="entry name" value="N-acetylmuramoyl_amidase_3"/>
</dbReference>
<comment type="caution">
    <text evidence="6">The sequence shown here is derived from an EMBL/GenBank/DDBJ whole genome shotgun (WGS) entry which is preliminary data.</text>
</comment>
<dbReference type="EC" id="3.5.1.28" evidence="2"/>
<name>A0A9E2W574_9BACT</name>
<keyword evidence="4" id="KW-1133">Transmembrane helix</keyword>
<dbReference type="CDD" id="cd07341">
    <property type="entry name" value="M56_BlaR1_MecR1_like"/>
    <property type="match status" value="1"/>
</dbReference>
<proteinExistence type="predicted"/>
<comment type="catalytic activity">
    <reaction evidence="1">
        <text>Hydrolyzes the link between N-acetylmuramoyl residues and L-amino acid residues in certain cell-wall glycopeptides.</text>
        <dbReference type="EC" id="3.5.1.28"/>
    </reaction>
</comment>
<dbReference type="InterPro" id="IPR008756">
    <property type="entry name" value="Peptidase_M56"/>
</dbReference>
<feature type="domain" description="MurNAc-LAA" evidence="5">
    <location>
        <begin position="376"/>
        <end position="495"/>
    </location>
</feature>
<sequence>MTALLFLVKMVICSGLLFAYYHFFLKNQSHHRFNRFYLLFAVVISMVIPFVKIPLTFSFQEAQPVLYKTLQVVTTNYGESDGVMIESKAAHGLVNLETAMYLLYCLVCVVLLYRLVKAVMHVIVLSKKYDYTIKDGVRLYSTNEEDAPFSFFNAIYWNAKIDQTTSNGAQILKHEMCHVKQRHTLDNIFLEVACSLCWINPFFFLINKELKAIHEFLADDYAIGQNEAIPYMELIVEIAIENNQRTINHYFFQSHLKRRINMLTKFSKKPLSYWSRTLSLPFALMLIALISINARPLPVYKLRVNKPINVVIDAGHGGVDPGSSGGGYHEKDIVLELAKKVKEIAPQYNINVILTRDKDELPGNTTKINEGLVKRTQIAEESKADVFVSLHTDVKSDNSGSTDSSGFKIYVSRKNESNAQSKILGNYMVASLRNVVSIKEQLQQRSQRGIWVLDAVKCPTILIECGYLSNTNDRNFITQTPNQETVAKAILNGVIEYENARLSSTDLEINTQPSEPK</sequence>
<dbReference type="GO" id="GO:0008745">
    <property type="term" value="F:N-acetylmuramoyl-L-alanine amidase activity"/>
    <property type="evidence" value="ECO:0007669"/>
    <property type="project" value="UniProtKB-EC"/>
</dbReference>